<accession>V5FZI3</accession>
<protein>
    <recommendedName>
        <fullName evidence="3">Fungal N-terminal domain-containing protein</fullName>
    </recommendedName>
</protein>
<dbReference type="EMBL" id="BAUL01000117">
    <property type="protein sequence ID" value="GAD95161.1"/>
    <property type="molecule type" value="Genomic_DNA"/>
</dbReference>
<evidence type="ECO:0008006" key="3">
    <source>
        <dbReference type="Google" id="ProtNLM"/>
    </source>
</evidence>
<dbReference type="InParanoid" id="V5FZI3"/>
<dbReference type="HOGENOM" id="CLU_1454186_0_0_1"/>
<name>V5FZI3_BYSSN</name>
<evidence type="ECO:0000313" key="1">
    <source>
        <dbReference type="EMBL" id="GAD95161.1"/>
    </source>
</evidence>
<proteinExistence type="predicted"/>
<comment type="caution">
    <text evidence="1">The sequence shown here is derived from an EMBL/GenBank/DDBJ whole genome shotgun (WGS) entry which is preliminary data.</text>
</comment>
<dbReference type="Proteomes" id="UP000018001">
    <property type="component" value="Unassembled WGS sequence"/>
</dbReference>
<dbReference type="AlphaFoldDB" id="V5FZI3"/>
<dbReference type="GO" id="GO:0006355">
    <property type="term" value="P:regulation of DNA-templated transcription"/>
    <property type="evidence" value="ECO:0007669"/>
    <property type="project" value="InterPro"/>
</dbReference>
<dbReference type="OrthoDB" id="5431013at2759"/>
<dbReference type="InterPro" id="IPR039327">
    <property type="entry name" value="CON7-like"/>
</dbReference>
<organism evidence="1 2">
    <name type="scientific">Byssochlamys spectabilis (strain No. 5 / NBRC 109023)</name>
    <name type="common">Paecilomyces variotii</name>
    <dbReference type="NCBI Taxonomy" id="1356009"/>
    <lineage>
        <taxon>Eukaryota</taxon>
        <taxon>Fungi</taxon>
        <taxon>Dikarya</taxon>
        <taxon>Ascomycota</taxon>
        <taxon>Pezizomycotina</taxon>
        <taxon>Eurotiomycetes</taxon>
        <taxon>Eurotiomycetidae</taxon>
        <taxon>Eurotiales</taxon>
        <taxon>Thermoascaceae</taxon>
        <taxon>Paecilomyces</taxon>
    </lineage>
</organism>
<sequence>MEAIGAAAAIIQLAGVGLALAQTLYKICDEGLSRNKQVEELSSYVRSTSVALEEVGKIFEEEGRMANPIISTNAITTVNDVVAKCTEIFSELDKIVKGARDNAVGALVFAIKGSQLRVLQTRLERSKIDLQLMMQVIVYARVKIGPGSTRDESNQSRITADLIYHRDKTYQKNRRAENHLEGEVHA</sequence>
<evidence type="ECO:0000313" key="2">
    <source>
        <dbReference type="Proteomes" id="UP000018001"/>
    </source>
</evidence>
<gene>
    <name evidence="1" type="ORF">PVAR5_3800</name>
</gene>
<reference evidence="2" key="1">
    <citation type="journal article" date="2014" name="Genome Announc.">
        <title>Draft genome sequence of the formaldehyde-resistant fungus Byssochlamys spectabilis No. 5 (anamorph Paecilomyces variotii No. 5) (NBRC109023).</title>
        <authorList>
            <person name="Oka T."/>
            <person name="Ekino K."/>
            <person name="Fukuda K."/>
            <person name="Nomura Y."/>
        </authorList>
    </citation>
    <scope>NUCLEOTIDE SEQUENCE [LARGE SCALE GENOMIC DNA]</scope>
    <source>
        <strain evidence="2">No. 5 / NBRC 109023</strain>
    </source>
</reference>
<dbReference type="PANTHER" id="PTHR36167">
    <property type="entry name" value="C2H2 FINGER DOMAIN TRANSCRIPTION FACTOR (EUROFUNG)-RELATED"/>
    <property type="match status" value="1"/>
</dbReference>
<dbReference type="PANTHER" id="PTHR36167:SF4">
    <property type="entry name" value="FUNGAL N-TERMINAL DOMAIN-CONTAINING PROTEIN"/>
    <property type="match status" value="1"/>
</dbReference>
<keyword evidence="2" id="KW-1185">Reference proteome</keyword>